<dbReference type="InterPro" id="IPR043136">
    <property type="entry name" value="B30.2/SPRY_sf"/>
</dbReference>
<dbReference type="RefSeq" id="XP_003746330.1">
    <property type="nucleotide sequence ID" value="XM_003746282.2"/>
</dbReference>
<name>A0AAJ6VZ09_9ACAR</name>
<reference evidence="9" key="1">
    <citation type="submission" date="2025-08" db="UniProtKB">
        <authorList>
            <consortium name="RefSeq"/>
        </authorList>
    </citation>
    <scope>IDENTIFICATION</scope>
</reference>
<evidence type="ECO:0000259" key="6">
    <source>
        <dbReference type="PROSITE" id="PS50089"/>
    </source>
</evidence>
<dbReference type="Pfam" id="PF13920">
    <property type="entry name" value="zf-C3HC4_3"/>
    <property type="match status" value="1"/>
</dbReference>
<dbReference type="Gene3D" id="3.30.40.10">
    <property type="entry name" value="Zinc/RING finger domain, C3HC4 (zinc finger)"/>
    <property type="match status" value="1"/>
</dbReference>
<dbReference type="FunFam" id="2.60.120.920:FF:000005">
    <property type="entry name" value="Putative E3 ubiquitin-protein ligase NEURL1B"/>
    <property type="match status" value="1"/>
</dbReference>
<proteinExistence type="predicted"/>
<keyword evidence="4" id="KW-0862">Zinc</keyword>
<dbReference type="AlphaFoldDB" id="A0AAJ6VZ09"/>
<dbReference type="Proteomes" id="UP000694867">
    <property type="component" value="Unplaced"/>
</dbReference>
<feature type="domain" description="RING-type" evidence="6">
    <location>
        <begin position="358"/>
        <end position="398"/>
    </location>
</feature>
<evidence type="ECO:0000256" key="5">
    <source>
        <dbReference type="PROSITE-ProRule" id="PRU00175"/>
    </source>
</evidence>
<evidence type="ECO:0000259" key="7">
    <source>
        <dbReference type="PROSITE" id="PS51065"/>
    </source>
</evidence>
<dbReference type="InterPro" id="IPR001841">
    <property type="entry name" value="Znf_RING"/>
</dbReference>
<dbReference type="GeneID" id="100909173"/>
<evidence type="ECO:0000313" key="9">
    <source>
        <dbReference type="RefSeq" id="XP_003746330.1"/>
    </source>
</evidence>
<dbReference type="PANTHER" id="PTHR12429:SF6">
    <property type="entry name" value="PROTEIN NEURALIZED"/>
    <property type="match status" value="1"/>
</dbReference>
<dbReference type="InterPro" id="IPR037962">
    <property type="entry name" value="Neuralized"/>
</dbReference>
<dbReference type="Pfam" id="PF07177">
    <property type="entry name" value="Neuralized"/>
    <property type="match status" value="2"/>
</dbReference>
<dbReference type="PANTHER" id="PTHR12429">
    <property type="entry name" value="NEURALIZED"/>
    <property type="match status" value="1"/>
</dbReference>
<evidence type="ECO:0000256" key="3">
    <source>
        <dbReference type="ARBA" id="ARBA00022771"/>
    </source>
</evidence>
<dbReference type="KEGG" id="goe:100909173"/>
<keyword evidence="2" id="KW-0677">Repeat</keyword>
<keyword evidence="3 5" id="KW-0863">Zinc-finger</keyword>
<keyword evidence="1" id="KW-0479">Metal-binding</keyword>
<evidence type="ECO:0000256" key="2">
    <source>
        <dbReference type="ARBA" id="ARBA00022737"/>
    </source>
</evidence>
<feature type="domain" description="NHR" evidence="7">
    <location>
        <begin position="5"/>
        <end position="158"/>
    </location>
</feature>
<evidence type="ECO:0000256" key="4">
    <source>
        <dbReference type="ARBA" id="ARBA00022833"/>
    </source>
</evidence>
<gene>
    <name evidence="9" type="primary">LOC100909173</name>
</gene>
<dbReference type="SMART" id="SM00588">
    <property type="entry name" value="NEUZ"/>
    <property type="match status" value="1"/>
</dbReference>
<dbReference type="GO" id="GO:0008270">
    <property type="term" value="F:zinc ion binding"/>
    <property type="evidence" value="ECO:0007669"/>
    <property type="project" value="UniProtKB-KW"/>
</dbReference>
<dbReference type="GO" id="GO:0061630">
    <property type="term" value="F:ubiquitin protein ligase activity"/>
    <property type="evidence" value="ECO:0007669"/>
    <property type="project" value="TreeGrafter"/>
</dbReference>
<sequence length="410" mass="45064">MGTSPVTFHEVHGHNIVISKGGSQATRTESFNQALCFTNRPIAQNEKIVIRIAEASRNWSGSLRVGVTEHDPSSLARNLPKFMCPDLNREPGNYGKALEESHVRLKKEIVMYHRNGKVMIRDGDQVPEELITGVPTTKPLYFVFDVYGNTKSICIGPLGDGQPSIAPVTPTPKVESKAFPGITFRQAHFAPFKSEELTVTRSAAQSTNNSSSAALFAVTGSKLKPEETLVVKLEKLVKSCRINFVLTTEEPARVHACRDLGKLCDTTYSLAVESEMCKAGDELAINISTNGAVCISLNNRGWQERIHVDTDIAYHVAFDMANVSSMTAIGITTDLKPEIDRPPVKSEPFRDASLPPDCIVCLESPRSVLLEPCAHFALCELCAHALQKSERRECPVCRAQIKGVKKIYMI</sequence>
<dbReference type="InterPro" id="IPR006573">
    <property type="entry name" value="NHR_dom"/>
</dbReference>
<keyword evidence="8" id="KW-1185">Reference proteome</keyword>
<dbReference type="PROSITE" id="PS51065">
    <property type="entry name" value="NHR"/>
    <property type="match status" value="1"/>
</dbReference>
<dbReference type="SUPFAM" id="SSF57850">
    <property type="entry name" value="RING/U-box"/>
    <property type="match status" value="1"/>
</dbReference>
<evidence type="ECO:0000313" key="8">
    <source>
        <dbReference type="Proteomes" id="UP000694867"/>
    </source>
</evidence>
<dbReference type="Gene3D" id="2.60.120.920">
    <property type="match status" value="1"/>
</dbReference>
<protein>
    <submittedName>
        <fullName evidence="9">E3 ubiquitin-protein ligase NEURL1B</fullName>
    </submittedName>
</protein>
<dbReference type="InterPro" id="IPR013083">
    <property type="entry name" value="Znf_RING/FYVE/PHD"/>
</dbReference>
<organism evidence="8 9">
    <name type="scientific">Galendromus occidentalis</name>
    <name type="common">western predatory mite</name>
    <dbReference type="NCBI Taxonomy" id="34638"/>
    <lineage>
        <taxon>Eukaryota</taxon>
        <taxon>Metazoa</taxon>
        <taxon>Ecdysozoa</taxon>
        <taxon>Arthropoda</taxon>
        <taxon>Chelicerata</taxon>
        <taxon>Arachnida</taxon>
        <taxon>Acari</taxon>
        <taxon>Parasitiformes</taxon>
        <taxon>Mesostigmata</taxon>
        <taxon>Gamasina</taxon>
        <taxon>Phytoseioidea</taxon>
        <taxon>Phytoseiidae</taxon>
        <taxon>Typhlodrominae</taxon>
        <taxon>Galendromus</taxon>
    </lineage>
</organism>
<accession>A0AAJ6VZ09</accession>
<evidence type="ECO:0000256" key="1">
    <source>
        <dbReference type="ARBA" id="ARBA00022723"/>
    </source>
</evidence>
<dbReference type="SMART" id="SM00184">
    <property type="entry name" value="RING"/>
    <property type="match status" value="1"/>
</dbReference>
<dbReference type="PROSITE" id="PS50089">
    <property type="entry name" value="ZF_RING_2"/>
    <property type="match status" value="1"/>
</dbReference>